<dbReference type="SUPFAM" id="SSF53335">
    <property type="entry name" value="S-adenosyl-L-methionine-dependent methyltransferases"/>
    <property type="match status" value="1"/>
</dbReference>
<keyword evidence="1 6" id="KW-0489">Methyltransferase</keyword>
<feature type="active site" evidence="6">
    <location>
        <position position="78"/>
    </location>
</feature>
<keyword evidence="3 6" id="KW-0949">S-adenosyl-L-methionine</keyword>
<keyword evidence="4" id="KW-0680">Restriction system</keyword>
<evidence type="ECO:0000256" key="8">
    <source>
        <dbReference type="RuleBase" id="RU000417"/>
    </source>
</evidence>
<dbReference type="CDD" id="cd00315">
    <property type="entry name" value="Cyt_C5_DNA_methylase"/>
    <property type="match status" value="1"/>
</dbReference>
<dbReference type="PROSITE" id="PS00094">
    <property type="entry name" value="C5_MTASE_1"/>
    <property type="match status" value="1"/>
</dbReference>
<dbReference type="Gene3D" id="3.90.120.10">
    <property type="entry name" value="DNA Methylase, subunit A, domain 2"/>
    <property type="match status" value="1"/>
</dbReference>
<protein>
    <recommendedName>
        <fullName evidence="8">Cytosine-specific methyltransferase</fullName>
        <ecNumber evidence="8">2.1.1.37</ecNumber>
    </recommendedName>
</protein>
<dbReference type="InterPro" id="IPR050390">
    <property type="entry name" value="C5-Methyltransferase"/>
</dbReference>
<dbReference type="AlphaFoldDB" id="A0A318USQ2"/>
<dbReference type="Proteomes" id="UP000247551">
    <property type="component" value="Unassembled WGS sequence"/>
</dbReference>
<name>A0A318USQ2_9GAMM</name>
<dbReference type="PROSITE" id="PS51679">
    <property type="entry name" value="SAM_MT_C5"/>
    <property type="match status" value="1"/>
</dbReference>
<dbReference type="Pfam" id="PF00145">
    <property type="entry name" value="DNA_methylase"/>
    <property type="match status" value="1"/>
</dbReference>
<comment type="similarity">
    <text evidence="6 7">Belongs to the class I-like SAM-binding methyltransferase superfamily. C5-methyltransferase family.</text>
</comment>
<evidence type="ECO:0000313" key="10">
    <source>
        <dbReference type="Proteomes" id="UP000247551"/>
    </source>
</evidence>
<evidence type="ECO:0000256" key="3">
    <source>
        <dbReference type="ARBA" id="ARBA00022691"/>
    </source>
</evidence>
<keyword evidence="10" id="KW-1185">Reference proteome</keyword>
<organism evidence="9 10">
    <name type="scientific">Marinomonas alcarazii</name>
    <dbReference type="NCBI Taxonomy" id="491949"/>
    <lineage>
        <taxon>Bacteria</taxon>
        <taxon>Pseudomonadati</taxon>
        <taxon>Pseudomonadota</taxon>
        <taxon>Gammaproteobacteria</taxon>
        <taxon>Oceanospirillales</taxon>
        <taxon>Oceanospirillaceae</taxon>
        <taxon>Marinomonas</taxon>
    </lineage>
</organism>
<gene>
    <name evidence="9" type="ORF">DFP75_11064</name>
</gene>
<dbReference type="GO" id="GO:0003677">
    <property type="term" value="F:DNA binding"/>
    <property type="evidence" value="ECO:0007669"/>
    <property type="project" value="TreeGrafter"/>
</dbReference>
<comment type="catalytic activity">
    <reaction evidence="5 8">
        <text>a 2'-deoxycytidine in DNA + S-adenosyl-L-methionine = a 5-methyl-2'-deoxycytidine in DNA + S-adenosyl-L-homocysteine + H(+)</text>
        <dbReference type="Rhea" id="RHEA:13681"/>
        <dbReference type="Rhea" id="RHEA-COMP:11369"/>
        <dbReference type="Rhea" id="RHEA-COMP:11370"/>
        <dbReference type="ChEBI" id="CHEBI:15378"/>
        <dbReference type="ChEBI" id="CHEBI:57856"/>
        <dbReference type="ChEBI" id="CHEBI:59789"/>
        <dbReference type="ChEBI" id="CHEBI:85452"/>
        <dbReference type="ChEBI" id="CHEBI:85454"/>
        <dbReference type="EC" id="2.1.1.37"/>
    </reaction>
</comment>
<dbReference type="EC" id="2.1.1.37" evidence="8"/>
<evidence type="ECO:0000256" key="5">
    <source>
        <dbReference type="ARBA" id="ARBA00047422"/>
    </source>
</evidence>
<evidence type="ECO:0000256" key="2">
    <source>
        <dbReference type="ARBA" id="ARBA00022679"/>
    </source>
</evidence>
<keyword evidence="2 6" id="KW-0808">Transferase</keyword>
<reference evidence="9 10" key="1">
    <citation type="submission" date="2018-06" db="EMBL/GenBank/DDBJ databases">
        <title>Genomic Encyclopedia of Type Strains, Phase III (KMG-III): the genomes of soil and plant-associated and newly described type strains.</title>
        <authorList>
            <person name="Whitman W."/>
        </authorList>
    </citation>
    <scope>NUCLEOTIDE SEQUENCE [LARGE SCALE GENOMIC DNA]</scope>
    <source>
        <strain evidence="9 10">CECT 7730</strain>
    </source>
</reference>
<dbReference type="RefSeq" id="WP_110577076.1">
    <property type="nucleotide sequence ID" value="NZ_QKLW01000010.1"/>
</dbReference>
<proteinExistence type="inferred from homology"/>
<evidence type="ECO:0000256" key="1">
    <source>
        <dbReference type="ARBA" id="ARBA00022603"/>
    </source>
</evidence>
<evidence type="ECO:0000256" key="4">
    <source>
        <dbReference type="ARBA" id="ARBA00022747"/>
    </source>
</evidence>
<evidence type="ECO:0000256" key="6">
    <source>
        <dbReference type="PROSITE-ProRule" id="PRU01016"/>
    </source>
</evidence>
<dbReference type="PRINTS" id="PR00105">
    <property type="entry name" value="C5METTRFRASE"/>
</dbReference>
<evidence type="ECO:0000256" key="7">
    <source>
        <dbReference type="RuleBase" id="RU000416"/>
    </source>
</evidence>
<sequence length="372" mass="42396">MSDKIESKYKVVSLFSGCGGMDLGFKQAGYEIVWANDIDEDACDTYEKNIGPINRGDIAQYDIPTFEHTDVLVAGFPCQPFSNAGSRKGTSDPRGMLYEHTFKFIDKLSPKAVVFENVRGLLSTTTENGKLIDELVSRLEKDYGYHVSYRLLNLSHFGVPQNRIRVVLIAIKNANYIDHVFPEVVDDKDLCIEATLKGINDKLPNQQELMKLNPQALHYGSMIPEGGSWKSLAYDVLPERWKKIRDNMAKYHYPNFFRRYARDEIQGTITAAFKPENAGVWHPTQDRIYSVREIARFQTFPDEFIFEGRTIKSKYQQIGNAVPPLIAQKIGMQLKSYFKNTAVTELKRSKIESTLLNVNQPISNQKISLSLF</sequence>
<dbReference type="GO" id="GO:0003886">
    <property type="term" value="F:DNA (cytosine-5-)-methyltransferase activity"/>
    <property type="evidence" value="ECO:0007669"/>
    <property type="project" value="UniProtKB-EC"/>
</dbReference>
<dbReference type="GO" id="GO:0044027">
    <property type="term" value="P:negative regulation of gene expression via chromosomal CpG island methylation"/>
    <property type="evidence" value="ECO:0007669"/>
    <property type="project" value="TreeGrafter"/>
</dbReference>
<dbReference type="Gene3D" id="3.40.50.150">
    <property type="entry name" value="Vaccinia Virus protein VP39"/>
    <property type="match status" value="1"/>
</dbReference>
<dbReference type="InterPro" id="IPR018117">
    <property type="entry name" value="C5_DNA_meth_AS"/>
</dbReference>
<evidence type="ECO:0000313" key="9">
    <source>
        <dbReference type="EMBL" id="PYF78933.1"/>
    </source>
</evidence>
<dbReference type="EMBL" id="QKLW01000010">
    <property type="protein sequence ID" value="PYF78933.1"/>
    <property type="molecule type" value="Genomic_DNA"/>
</dbReference>
<dbReference type="InterPro" id="IPR001525">
    <property type="entry name" value="C5_MeTfrase"/>
</dbReference>
<dbReference type="GO" id="GO:0032259">
    <property type="term" value="P:methylation"/>
    <property type="evidence" value="ECO:0007669"/>
    <property type="project" value="UniProtKB-KW"/>
</dbReference>
<dbReference type="GO" id="GO:0009307">
    <property type="term" value="P:DNA restriction-modification system"/>
    <property type="evidence" value="ECO:0007669"/>
    <property type="project" value="UniProtKB-KW"/>
</dbReference>
<dbReference type="PANTHER" id="PTHR10629:SF52">
    <property type="entry name" value="DNA (CYTOSINE-5)-METHYLTRANSFERASE 1"/>
    <property type="match status" value="1"/>
</dbReference>
<dbReference type="PANTHER" id="PTHR10629">
    <property type="entry name" value="CYTOSINE-SPECIFIC METHYLTRANSFERASE"/>
    <property type="match status" value="1"/>
</dbReference>
<dbReference type="InterPro" id="IPR029063">
    <property type="entry name" value="SAM-dependent_MTases_sf"/>
</dbReference>
<comment type="caution">
    <text evidence="9">The sequence shown here is derived from an EMBL/GenBank/DDBJ whole genome shotgun (WGS) entry which is preliminary data.</text>
</comment>
<dbReference type="NCBIfam" id="TIGR00675">
    <property type="entry name" value="dcm"/>
    <property type="match status" value="1"/>
</dbReference>
<accession>A0A318USQ2</accession>